<evidence type="ECO:0000313" key="9">
    <source>
        <dbReference type="EMBL" id="EON90699.1"/>
    </source>
</evidence>
<dbReference type="PATRIC" id="fig|1318628.3.peg.3454"/>
<dbReference type="GO" id="GO:0046872">
    <property type="term" value="F:metal ion binding"/>
    <property type="evidence" value="ECO:0007669"/>
    <property type="project" value="UniProtKB-KW"/>
</dbReference>
<feature type="domain" description="VWFA" evidence="8">
    <location>
        <begin position="47"/>
        <end position="299"/>
    </location>
</feature>
<reference evidence="9 10" key="1">
    <citation type="journal article" date="2013" name="Genome Announc.">
        <title>Draft Genome Sequence of the Moderately Halophilic Bacterium Marinobacter lipolyticus Strain SM19.</title>
        <authorList>
            <person name="Papke R.T."/>
            <person name="de la Haba R.R."/>
            <person name="Infante-Dominguez C."/>
            <person name="Perez D."/>
            <person name="Sanchez-Porro C."/>
            <person name="Lapierre P."/>
            <person name="Ventosa A."/>
        </authorList>
    </citation>
    <scope>NUCLEOTIDE SEQUENCE [LARGE SCALE GENOMIC DNA]</scope>
    <source>
        <strain evidence="9 10">SM19</strain>
    </source>
</reference>
<dbReference type="SMART" id="SM00327">
    <property type="entry name" value="VWA"/>
    <property type="match status" value="1"/>
</dbReference>
<dbReference type="RefSeq" id="WP_012139682.1">
    <property type="nucleotide sequence ID" value="NZ_KE007330.1"/>
</dbReference>
<evidence type="ECO:0000256" key="1">
    <source>
        <dbReference type="ARBA" id="ARBA00004561"/>
    </source>
</evidence>
<dbReference type="SUPFAM" id="SSF53300">
    <property type="entry name" value="vWA-like"/>
    <property type="match status" value="1"/>
</dbReference>
<organism evidence="9 10">
    <name type="scientific">Marinobacter lipolyticus SM19</name>
    <dbReference type="NCBI Taxonomy" id="1318628"/>
    <lineage>
        <taxon>Bacteria</taxon>
        <taxon>Pseudomonadati</taxon>
        <taxon>Pseudomonadota</taxon>
        <taxon>Gammaproteobacteria</taxon>
        <taxon>Pseudomonadales</taxon>
        <taxon>Marinobacteraceae</taxon>
        <taxon>Marinobacter</taxon>
    </lineage>
</organism>
<evidence type="ECO:0000313" key="10">
    <source>
        <dbReference type="Proteomes" id="UP000016540"/>
    </source>
</evidence>
<accession>R8AWJ2</accession>
<dbReference type="AlphaFoldDB" id="R8AWJ2"/>
<dbReference type="OrthoDB" id="7156875at2"/>
<keyword evidence="4" id="KW-0479">Metal-binding</keyword>
<keyword evidence="3" id="KW-1029">Fimbrium biogenesis</keyword>
<dbReference type="STRING" id="1318628.MARLIPOL_17283"/>
<dbReference type="Pfam" id="PF05567">
    <property type="entry name" value="T4P_PilY1"/>
    <property type="match status" value="1"/>
</dbReference>
<evidence type="ECO:0000256" key="2">
    <source>
        <dbReference type="ARBA" id="ARBA00008387"/>
    </source>
</evidence>
<dbReference type="InterPro" id="IPR036465">
    <property type="entry name" value="vWFA_dom_sf"/>
</dbReference>
<dbReference type="GO" id="GO:0009289">
    <property type="term" value="C:pilus"/>
    <property type="evidence" value="ECO:0007669"/>
    <property type="project" value="UniProtKB-SubCell"/>
</dbReference>
<dbReference type="HOGENOM" id="CLU_004773_0_0_6"/>
<dbReference type="SUPFAM" id="SSF50998">
    <property type="entry name" value="Quinoprotein alcohol dehydrogenase-like"/>
    <property type="match status" value="1"/>
</dbReference>
<comment type="caution">
    <text evidence="9">The sequence shown here is derived from an EMBL/GenBank/DDBJ whole genome shotgun (WGS) entry which is preliminary data.</text>
</comment>
<comment type="similarity">
    <text evidence="2">Belongs to the PilY1 family.</text>
</comment>
<feature type="signal peptide" evidence="7">
    <location>
        <begin position="1"/>
        <end position="28"/>
    </location>
</feature>
<name>R8AWJ2_9GAMM</name>
<sequence length="994" mass="107040">MKTKLNFRLIISVVAMAFAATASGPVYADDTEIFFTPPGTSQIVKPNIMFIIDNSGSMGSSVDNAGTTRMDVVQTVTKNLIDKMQDINVGVMKFNIQTKCTSKDDDGTCTENTAYTESGGHILSAPVDVETNAATLKGLVDGLYPVGNTPLSETLAETARYFRGDAPSYDDQPISSVTSETDGSYVSPVTYQCQKNYAVFLTDGAPTADDTDSAIGTYIGQACGDGNASDSNGSCLDEVAGFLVDADLSASLDGDQYLITHTVGFHTNQTLLSDTAAAGDGNYYLANDQAALEDAFDKIYQAVRAQGTTYVSPGVAINTFDRLNHLNTLYYALFRSDKGAIWDGNLKRYKLDIQTDNSGNSVAVIVDSNGNPAIDNTTGFFKETAKSWWSPEVDGPDVSLGGAASQLPTTTSTRNVYSNLDSRSSNLTNSGNEVVTTNTNITKADLGDTDGTMTDAEFEKIISWTRGVDVNDVDGDSDTTDARQLLTDPLHSVPQLVIYDATTTPQNTTIYYADNQGFIHAVDGNTGESDFAFIPRELLKNQQAMMNSTESSTKLYGMDGSVVKWSHDENNDGKIASADNDFVRIYSGMRRGGRSYYALDVTSPSSPSLMWSITGGASATSGFEEMGQTWSTPVKTKVSIQGKAYEVLIFGGGYDPDQDSATTHTADDEGRAVYIVDAATGERIWWAGPTDSGADLELAELQYSIPASPKVLDINGDGFADQIYVGDMGGQIFRFDTGDSSKSNTLVVTGGRIANLGVTHSDLTETSEEKARHFYHTPDLFGIKIGGTRYLGLGIGSGYQAHPLNTTIKDRLYMLKIESVSSAPIDPSDPDETRVLYETLTEDDLYDATDNVIQEGTDAEKTAASTDLAGKHGWFIRLTNAGEKVLSESTTVNNEIYLTTYEPKASSNPCLPPTGTSRLYHLSAFDGRAVQNYDGTGADDALTKSDRYVELKTAGLPPTPQRMRVEDTDVICIGTECKTIDTVKGVVETYWYED</sequence>
<feature type="chain" id="PRO_5004452158" evidence="7">
    <location>
        <begin position="29"/>
        <end position="994"/>
    </location>
</feature>
<dbReference type="EMBL" id="ASAD01000024">
    <property type="protein sequence ID" value="EON90699.1"/>
    <property type="molecule type" value="Genomic_DNA"/>
</dbReference>
<keyword evidence="5" id="KW-0106">Calcium</keyword>
<evidence type="ECO:0000256" key="5">
    <source>
        <dbReference type="ARBA" id="ARBA00022837"/>
    </source>
</evidence>
<evidence type="ECO:0000259" key="8">
    <source>
        <dbReference type="PROSITE" id="PS50234"/>
    </source>
</evidence>
<dbReference type="Proteomes" id="UP000016540">
    <property type="component" value="Unassembled WGS sequence"/>
</dbReference>
<dbReference type="InterPro" id="IPR002035">
    <property type="entry name" value="VWF_A"/>
</dbReference>
<dbReference type="eggNOG" id="COG3419">
    <property type="taxonomic scope" value="Bacteria"/>
</dbReference>
<protein>
    <submittedName>
        <fullName evidence="9">PilY1-likeTfp pilus assembly protein</fullName>
    </submittedName>
</protein>
<dbReference type="PROSITE" id="PS50234">
    <property type="entry name" value="VWFA"/>
    <property type="match status" value="1"/>
</dbReference>
<keyword evidence="10" id="KW-1185">Reference proteome</keyword>
<dbReference type="InterPro" id="IPR011047">
    <property type="entry name" value="Quinoprotein_ADH-like_sf"/>
</dbReference>
<keyword evidence="6" id="KW-0281">Fimbrium</keyword>
<dbReference type="Gene3D" id="3.40.50.410">
    <property type="entry name" value="von Willebrand factor, type A domain"/>
    <property type="match status" value="1"/>
</dbReference>
<evidence type="ECO:0000256" key="4">
    <source>
        <dbReference type="ARBA" id="ARBA00022723"/>
    </source>
</evidence>
<gene>
    <name evidence="9" type="ORF">MARLIPOL_17283</name>
</gene>
<dbReference type="InterPro" id="IPR008707">
    <property type="entry name" value="B-propeller_PilY1"/>
</dbReference>
<evidence type="ECO:0000256" key="7">
    <source>
        <dbReference type="SAM" id="SignalP"/>
    </source>
</evidence>
<keyword evidence="7" id="KW-0732">Signal</keyword>
<proteinExistence type="inferred from homology"/>
<evidence type="ECO:0000256" key="6">
    <source>
        <dbReference type="ARBA" id="ARBA00023263"/>
    </source>
</evidence>
<evidence type="ECO:0000256" key="3">
    <source>
        <dbReference type="ARBA" id="ARBA00022558"/>
    </source>
</evidence>
<comment type="subcellular location">
    <subcellularLocation>
        <location evidence="1">Fimbrium</location>
    </subcellularLocation>
</comment>